<dbReference type="GeneTree" id="ENSGT00950000182772"/>
<dbReference type="Pfam" id="PF00217">
    <property type="entry name" value="ATP-gua_Ptrans"/>
    <property type="match status" value="1"/>
</dbReference>
<dbReference type="SUPFAM" id="SSF55931">
    <property type="entry name" value="Glutamine synthetase/guanido kinase"/>
    <property type="match status" value="1"/>
</dbReference>
<evidence type="ECO:0000256" key="12">
    <source>
        <dbReference type="PROSITE-ProRule" id="PRU00843"/>
    </source>
</evidence>
<proteinExistence type="inferred from homology"/>
<comment type="caution">
    <text evidence="12">Lacks conserved residue(s) required for the propagation of feature annotation.</text>
</comment>
<evidence type="ECO:0000256" key="4">
    <source>
        <dbReference type="ARBA" id="ARBA00022777"/>
    </source>
</evidence>
<dbReference type="EC" id="2.7.3.2" evidence="1"/>
<dbReference type="GO" id="GO:0005615">
    <property type="term" value="C:extracellular space"/>
    <property type="evidence" value="ECO:0007669"/>
    <property type="project" value="TreeGrafter"/>
</dbReference>
<dbReference type="PANTHER" id="PTHR11547:SF63">
    <property type="entry name" value="CREATINE KINASE M-TYPE"/>
    <property type="match status" value="1"/>
</dbReference>
<evidence type="ECO:0000313" key="14">
    <source>
        <dbReference type="Ensembl" id="ENSLLEP00000039424.1"/>
    </source>
</evidence>
<dbReference type="PANTHER" id="PTHR11547">
    <property type="entry name" value="ARGININE OR CREATINE KINASE"/>
    <property type="match status" value="1"/>
</dbReference>
<dbReference type="Ensembl" id="ENSLLET00000041007.1">
    <property type="protein sequence ID" value="ENSLLEP00000039424.1"/>
    <property type="gene ID" value="ENSLLEG00000025062.1"/>
</dbReference>
<keyword evidence="5 12" id="KW-0067">ATP-binding</keyword>
<evidence type="ECO:0000256" key="10">
    <source>
        <dbReference type="ARBA" id="ARBA00042004"/>
    </source>
</evidence>
<comment type="similarity">
    <text evidence="12">Belongs to the ATP:guanido phosphotransferase family.</text>
</comment>
<keyword evidence="15" id="KW-1185">Reference proteome</keyword>
<evidence type="ECO:0000256" key="1">
    <source>
        <dbReference type="ARBA" id="ARBA00012231"/>
    </source>
</evidence>
<sequence length="192" mass="21632">NHLSVASLVSLTPVFPPYPGLSSWSGEFQVKFYSLNGKTEEEQQQFIKEYIINDKLLYPNLLIGQNRFWFPGPGVWINCDKSFLLWTDGGNRLSIISTQKGGNIKEVLTRLYIGQLMTEELFKKEQPLARDDNLGEGLTCPSSLGAGFKVGGKARFPNLSKQPTFDQVLKTLRLRRKCTGKTLLSIVCTRRS</sequence>
<dbReference type="AlphaFoldDB" id="A0A8C5QPM5"/>
<evidence type="ECO:0000259" key="13">
    <source>
        <dbReference type="PROSITE" id="PS51510"/>
    </source>
</evidence>
<protein>
    <recommendedName>
        <fullName evidence="8">Creatine kinase M-type</fullName>
        <ecNumber evidence="1">2.7.3.2</ecNumber>
    </recommendedName>
    <alternativeName>
        <fullName evidence="10">Creatine kinase M chain</fullName>
    </alternativeName>
    <alternativeName>
        <fullName evidence="11">Creatine phosphokinase M-type</fullName>
    </alternativeName>
    <alternativeName>
        <fullName evidence="9">M-CK</fullName>
    </alternativeName>
</protein>
<dbReference type="Proteomes" id="UP000694569">
    <property type="component" value="Unplaced"/>
</dbReference>
<evidence type="ECO:0000256" key="6">
    <source>
        <dbReference type="ARBA" id="ARBA00037274"/>
    </source>
</evidence>
<dbReference type="Gene3D" id="3.30.590.10">
    <property type="entry name" value="Glutamine synthetase/guanido kinase, catalytic domain"/>
    <property type="match status" value="1"/>
</dbReference>
<evidence type="ECO:0000256" key="7">
    <source>
        <dbReference type="ARBA" id="ARBA00038548"/>
    </source>
</evidence>
<keyword evidence="3 12" id="KW-0547">Nucleotide-binding</keyword>
<reference evidence="14" key="2">
    <citation type="submission" date="2025-09" db="UniProtKB">
        <authorList>
            <consortium name="Ensembl"/>
        </authorList>
    </citation>
    <scope>IDENTIFICATION</scope>
</reference>
<evidence type="ECO:0000256" key="5">
    <source>
        <dbReference type="ARBA" id="ARBA00022840"/>
    </source>
</evidence>
<keyword evidence="4 12" id="KW-0418">Kinase</keyword>
<keyword evidence="2 12" id="KW-0808">Transferase</keyword>
<reference evidence="14" key="1">
    <citation type="submission" date="2025-08" db="UniProtKB">
        <authorList>
            <consortium name="Ensembl"/>
        </authorList>
    </citation>
    <scope>IDENTIFICATION</scope>
</reference>
<accession>A0A8C5QPM5</accession>
<dbReference type="InterPro" id="IPR022414">
    <property type="entry name" value="ATP-guanido_PTrfase_cat"/>
</dbReference>
<evidence type="ECO:0000256" key="2">
    <source>
        <dbReference type="ARBA" id="ARBA00022679"/>
    </source>
</evidence>
<evidence type="ECO:0000256" key="9">
    <source>
        <dbReference type="ARBA" id="ARBA00041807"/>
    </source>
</evidence>
<comment type="subunit">
    <text evidence="7">Dimer of identical or non-identical chains, which can be either B (brain type) or M (muscle type). With MM being the major form in skeletal muscle and myocardium, MB existing in myocardium, and BB existing in many tissues, especially brain.</text>
</comment>
<dbReference type="InterPro" id="IPR000749">
    <property type="entry name" value="ATP-guanido_PTrfase"/>
</dbReference>
<feature type="binding site" evidence="12">
    <location>
        <begin position="187"/>
        <end position="192"/>
    </location>
    <ligand>
        <name>ATP</name>
        <dbReference type="ChEBI" id="CHEBI:30616"/>
    </ligand>
</feature>
<feature type="binding site" evidence="12">
    <location>
        <begin position="149"/>
        <end position="153"/>
    </location>
    <ligand>
        <name>ATP</name>
        <dbReference type="ChEBI" id="CHEBI:30616"/>
    </ligand>
</feature>
<evidence type="ECO:0000256" key="3">
    <source>
        <dbReference type="ARBA" id="ARBA00022741"/>
    </source>
</evidence>
<dbReference type="InterPro" id="IPR014746">
    <property type="entry name" value="Gln_synth/guanido_kin_cat_dom"/>
</dbReference>
<organism evidence="14 15">
    <name type="scientific">Leptobrachium leishanense</name>
    <name type="common">Leishan spiny toad</name>
    <dbReference type="NCBI Taxonomy" id="445787"/>
    <lineage>
        <taxon>Eukaryota</taxon>
        <taxon>Metazoa</taxon>
        <taxon>Chordata</taxon>
        <taxon>Craniata</taxon>
        <taxon>Vertebrata</taxon>
        <taxon>Euteleostomi</taxon>
        <taxon>Amphibia</taxon>
        <taxon>Batrachia</taxon>
        <taxon>Anura</taxon>
        <taxon>Pelobatoidea</taxon>
        <taxon>Megophryidae</taxon>
        <taxon>Leptobrachium</taxon>
    </lineage>
</organism>
<dbReference type="GO" id="GO:0005524">
    <property type="term" value="F:ATP binding"/>
    <property type="evidence" value="ECO:0007669"/>
    <property type="project" value="UniProtKB-UniRule"/>
</dbReference>
<feature type="domain" description="Phosphagen kinase C-terminal" evidence="13">
    <location>
        <begin position="1"/>
        <end position="192"/>
    </location>
</feature>
<dbReference type="GO" id="GO:0004111">
    <property type="term" value="F:creatine kinase activity"/>
    <property type="evidence" value="ECO:0007669"/>
    <property type="project" value="UniProtKB-EC"/>
</dbReference>
<evidence type="ECO:0000256" key="11">
    <source>
        <dbReference type="ARBA" id="ARBA00042833"/>
    </source>
</evidence>
<dbReference type="PROSITE" id="PS51510">
    <property type="entry name" value="PHOSPHAGEN_KINASE_C"/>
    <property type="match status" value="1"/>
</dbReference>
<comment type="function">
    <text evidence="6">Reversibly catalyzes the transfer of phosphate between ATP and various phosphogens (e.g. creatine phosphate). Creatine kinase isoenzymes play a central role in energy transduction in tissues with large, fluctuating energy demands, such as skeletal muscle, heart, brain and spermatozoa.</text>
</comment>
<evidence type="ECO:0000256" key="8">
    <source>
        <dbReference type="ARBA" id="ARBA00040658"/>
    </source>
</evidence>
<evidence type="ECO:0000313" key="15">
    <source>
        <dbReference type="Proteomes" id="UP000694569"/>
    </source>
</evidence>
<name>A0A8C5QPM5_9ANUR</name>
<dbReference type="GO" id="GO:0046314">
    <property type="term" value="P:phosphocreatine biosynthetic process"/>
    <property type="evidence" value="ECO:0007669"/>
    <property type="project" value="InterPro"/>
</dbReference>